<evidence type="ECO:0000256" key="12">
    <source>
        <dbReference type="SAM" id="MobiDB-lite"/>
    </source>
</evidence>
<dbReference type="InterPro" id="IPR027417">
    <property type="entry name" value="P-loop_NTPase"/>
</dbReference>
<feature type="active site" evidence="10 11">
    <location>
        <position position="968"/>
    </location>
</feature>
<dbReference type="InterPro" id="IPR015947">
    <property type="entry name" value="PUA-like_sf"/>
</dbReference>
<comment type="function">
    <text evidence="10">ATP-dependent serine protease that mediates the selective degradation of misfolded, unassembled or oxidatively damaged polypeptides as well as certain short-lived regulatory proteins in the mitochondrial matrix. May also have a chaperone function in the assembly of inner membrane protein complexes. Participates in the regulation of mitochondrial gene expression and in the maintenance of the integrity of the mitochondrial genome. Binds to mitochondrial DNA in a site-specific manner.</text>
</comment>
<dbReference type="GO" id="GO:0005524">
    <property type="term" value="F:ATP binding"/>
    <property type="evidence" value="ECO:0007669"/>
    <property type="project" value="UniProtKB-UniRule"/>
</dbReference>
<evidence type="ECO:0000256" key="2">
    <source>
        <dbReference type="ARBA" id="ARBA00022670"/>
    </source>
</evidence>
<dbReference type="CDD" id="cd19500">
    <property type="entry name" value="RecA-like_Lon"/>
    <property type="match status" value="1"/>
</dbReference>
<dbReference type="PANTHER" id="PTHR43718:SF2">
    <property type="entry name" value="LON PROTEASE HOMOLOG, MITOCHONDRIAL"/>
    <property type="match status" value="1"/>
</dbReference>
<dbReference type="Gene3D" id="1.20.5.5270">
    <property type="match status" value="1"/>
</dbReference>
<dbReference type="InterPro" id="IPR008269">
    <property type="entry name" value="Lon_proteolytic"/>
</dbReference>
<keyword evidence="6 10" id="KW-0067">ATP-binding</keyword>
<evidence type="ECO:0000256" key="6">
    <source>
        <dbReference type="ARBA" id="ARBA00022840"/>
    </source>
</evidence>
<dbReference type="InterPro" id="IPR014721">
    <property type="entry name" value="Ribsml_uS5_D2-typ_fold_subgr"/>
</dbReference>
<evidence type="ECO:0000259" key="13">
    <source>
        <dbReference type="PROSITE" id="PS51786"/>
    </source>
</evidence>
<dbReference type="GO" id="GO:0016887">
    <property type="term" value="F:ATP hydrolysis activity"/>
    <property type="evidence" value="ECO:0007669"/>
    <property type="project" value="UniProtKB-UniRule"/>
</dbReference>
<evidence type="ECO:0000256" key="9">
    <source>
        <dbReference type="ARBA" id="ARBA00023128"/>
    </source>
</evidence>
<dbReference type="PRINTS" id="PR00830">
    <property type="entry name" value="ENDOLAPTASE"/>
</dbReference>
<feature type="compositionally biased region" description="Low complexity" evidence="12">
    <location>
        <begin position="100"/>
        <end position="111"/>
    </location>
</feature>
<evidence type="ECO:0000259" key="14">
    <source>
        <dbReference type="PROSITE" id="PS51787"/>
    </source>
</evidence>
<evidence type="ECO:0000256" key="4">
    <source>
        <dbReference type="ARBA" id="ARBA00022801"/>
    </source>
</evidence>
<accession>A0AAD5FZ68</accession>
<evidence type="ECO:0000256" key="10">
    <source>
        <dbReference type="HAMAP-Rule" id="MF_03120"/>
    </source>
</evidence>
<dbReference type="EMBL" id="JAIHNG010000115">
    <property type="protein sequence ID" value="KAI5958928.1"/>
    <property type="molecule type" value="Genomic_DNA"/>
</dbReference>
<dbReference type="PANTHER" id="PTHR43718">
    <property type="entry name" value="LON PROTEASE"/>
    <property type="match status" value="1"/>
</dbReference>
<dbReference type="SUPFAM" id="SSF88697">
    <property type="entry name" value="PUA domain-like"/>
    <property type="match status" value="1"/>
</dbReference>
<dbReference type="Gene3D" id="1.20.58.1480">
    <property type="match status" value="1"/>
</dbReference>
<dbReference type="GO" id="GO:0007005">
    <property type="term" value="P:mitochondrion organization"/>
    <property type="evidence" value="ECO:0007669"/>
    <property type="project" value="TreeGrafter"/>
</dbReference>
<dbReference type="GO" id="GO:0034599">
    <property type="term" value="P:cellular response to oxidative stress"/>
    <property type="evidence" value="ECO:0007669"/>
    <property type="project" value="UniProtKB-UniRule"/>
</dbReference>
<dbReference type="Gene3D" id="3.30.230.10">
    <property type="match status" value="1"/>
</dbReference>
<dbReference type="GO" id="GO:0004176">
    <property type="term" value="F:ATP-dependent peptidase activity"/>
    <property type="evidence" value="ECO:0007669"/>
    <property type="project" value="UniProtKB-UniRule"/>
</dbReference>
<dbReference type="InterPro" id="IPR003111">
    <property type="entry name" value="Lon_prtase_N"/>
</dbReference>
<dbReference type="EC" id="3.4.21.53" evidence="10"/>
<dbReference type="GO" id="GO:0005759">
    <property type="term" value="C:mitochondrial matrix"/>
    <property type="evidence" value="ECO:0007669"/>
    <property type="project" value="UniProtKB-SubCell"/>
</dbReference>
<dbReference type="GO" id="GO:0003697">
    <property type="term" value="F:single-stranded DNA binding"/>
    <property type="evidence" value="ECO:0007669"/>
    <property type="project" value="TreeGrafter"/>
</dbReference>
<keyword evidence="8 10" id="KW-0238">DNA-binding</keyword>
<dbReference type="AlphaFoldDB" id="A0AAD5FZ68"/>
<name>A0AAD5FZ68_9ASCO</name>
<dbReference type="Pfam" id="PF02190">
    <property type="entry name" value="LON_substr_bdg"/>
    <property type="match status" value="1"/>
</dbReference>
<feature type="domain" description="Lon N-terminal" evidence="14">
    <location>
        <begin position="134"/>
        <end position="353"/>
    </location>
</feature>
<dbReference type="InterPro" id="IPR027503">
    <property type="entry name" value="Lonm_euk"/>
</dbReference>
<comment type="subunit">
    <text evidence="10">Homohexamer or homoheptamer. Organized in a ring with a central cavity.</text>
</comment>
<feature type="compositionally biased region" description="Acidic residues" evidence="12">
    <location>
        <begin position="708"/>
        <end position="723"/>
    </location>
</feature>
<evidence type="ECO:0000256" key="3">
    <source>
        <dbReference type="ARBA" id="ARBA00022741"/>
    </source>
</evidence>
<feature type="compositionally biased region" description="Basic and acidic residues" evidence="12">
    <location>
        <begin position="762"/>
        <end position="774"/>
    </location>
</feature>
<evidence type="ECO:0000256" key="7">
    <source>
        <dbReference type="ARBA" id="ARBA00022946"/>
    </source>
</evidence>
<keyword evidence="2 10" id="KW-0645">Protease</keyword>
<dbReference type="Proteomes" id="UP001204833">
    <property type="component" value="Unassembled WGS sequence"/>
</dbReference>
<dbReference type="PROSITE" id="PS51787">
    <property type="entry name" value="LON_N"/>
    <property type="match status" value="1"/>
</dbReference>
<reference evidence="15 16" key="1">
    <citation type="journal article" date="2022" name="DNA Res.">
        <title>Genome analysis of five recently described species of the CUG-Ser clade uncovers Candida theae as a new hybrid lineage with pathogenic potential in the Candida parapsilosis species complex.</title>
        <authorList>
            <person name="Mixao V."/>
            <person name="Del Olmo V."/>
            <person name="Hegedusova E."/>
            <person name="Saus E."/>
            <person name="Pryszcz L."/>
            <person name="Cillingova A."/>
            <person name="Nosek J."/>
            <person name="Gabaldon T."/>
        </authorList>
    </citation>
    <scope>NUCLEOTIDE SEQUENCE [LARGE SCALE GENOMIC DNA]</scope>
    <source>
        <strain evidence="15 16">CBS 12239</strain>
    </source>
</reference>
<gene>
    <name evidence="10" type="primary">PIM1</name>
    <name evidence="15" type="ORF">KGF57_002362</name>
</gene>
<dbReference type="InterPro" id="IPR003593">
    <property type="entry name" value="AAA+_ATPase"/>
</dbReference>
<comment type="subcellular location">
    <subcellularLocation>
        <location evidence="1 10">Mitochondrion matrix</location>
    </subcellularLocation>
</comment>
<dbReference type="Pfam" id="PF00004">
    <property type="entry name" value="AAA"/>
    <property type="match status" value="1"/>
</dbReference>
<keyword evidence="5 10" id="KW-0720">Serine protease</keyword>
<dbReference type="SUPFAM" id="SSF52540">
    <property type="entry name" value="P-loop containing nucleoside triphosphate hydrolases"/>
    <property type="match status" value="1"/>
</dbReference>
<dbReference type="Pfam" id="PF22667">
    <property type="entry name" value="Lon_lid"/>
    <property type="match status" value="1"/>
</dbReference>
<dbReference type="Gene3D" id="1.10.8.60">
    <property type="match status" value="1"/>
</dbReference>
<keyword evidence="7" id="KW-0809">Transit peptide</keyword>
<feature type="active site" evidence="10 11">
    <location>
        <position position="925"/>
    </location>
</feature>
<evidence type="ECO:0000256" key="8">
    <source>
        <dbReference type="ARBA" id="ARBA00023125"/>
    </source>
</evidence>
<protein>
    <recommendedName>
        <fullName evidence="10">Lon protease homolog, mitochondrial</fullName>
        <ecNumber evidence="10">3.4.21.53</ecNumber>
    </recommendedName>
</protein>
<keyword evidence="16" id="KW-1185">Reference proteome</keyword>
<dbReference type="InterPro" id="IPR054594">
    <property type="entry name" value="Lon_lid"/>
</dbReference>
<dbReference type="InterPro" id="IPR004815">
    <property type="entry name" value="Lon_bac/euk-typ"/>
</dbReference>
<dbReference type="InterPro" id="IPR046336">
    <property type="entry name" value="Lon_prtase_N_sf"/>
</dbReference>
<dbReference type="GO" id="GO:0043565">
    <property type="term" value="F:sequence-specific DNA binding"/>
    <property type="evidence" value="ECO:0007669"/>
    <property type="project" value="UniProtKB-UniRule"/>
</dbReference>
<feature type="domain" description="Lon proteolytic" evidence="13">
    <location>
        <begin position="831"/>
        <end position="1019"/>
    </location>
</feature>
<dbReference type="GO" id="GO:0006515">
    <property type="term" value="P:protein quality control for misfolded or incompletely synthesized proteins"/>
    <property type="evidence" value="ECO:0007669"/>
    <property type="project" value="UniProtKB-UniRule"/>
</dbReference>
<comment type="caution">
    <text evidence="15">The sequence shown here is derived from an EMBL/GenBank/DDBJ whole genome shotgun (WGS) entry which is preliminary data.</text>
</comment>
<dbReference type="Gene3D" id="2.30.130.40">
    <property type="entry name" value="LON domain-like"/>
    <property type="match status" value="1"/>
</dbReference>
<evidence type="ECO:0000256" key="11">
    <source>
        <dbReference type="PROSITE-ProRule" id="PRU01122"/>
    </source>
</evidence>
<dbReference type="Gene3D" id="3.40.50.300">
    <property type="entry name" value="P-loop containing nucleotide triphosphate hydrolases"/>
    <property type="match status" value="1"/>
</dbReference>
<dbReference type="InterPro" id="IPR027065">
    <property type="entry name" value="Lon_Prtase"/>
</dbReference>
<dbReference type="InterPro" id="IPR003959">
    <property type="entry name" value="ATPase_AAA_core"/>
</dbReference>
<evidence type="ECO:0000313" key="15">
    <source>
        <dbReference type="EMBL" id="KAI5958928.1"/>
    </source>
</evidence>
<keyword evidence="9 10" id="KW-0496">Mitochondrion</keyword>
<dbReference type="GO" id="GO:0004252">
    <property type="term" value="F:serine-type endopeptidase activity"/>
    <property type="evidence" value="ECO:0007669"/>
    <property type="project" value="UniProtKB-UniRule"/>
</dbReference>
<comment type="catalytic activity">
    <reaction evidence="10">
        <text>Hydrolysis of proteins in presence of ATP.</text>
        <dbReference type="EC" id="3.4.21.53"/>
    </reaction>
</comment>
<comment type="similarity">
    <text evidence="10 11">Belongs to the peptidase S16 family.</text>
</comment>
<evidence type="ECO:0000313" key="16">
    <source>
        <dbReference type="Proteomes" id="UP001204833"/>
    </source>
</evidence>
<dbReference type="SMART" id="SM00382">
    <property type="entry name" value="AAA"/>
    <property type="match status" value="1"/>
</dbReference>
<feature type="binding site" evidence="10">
    <location>
        <begin position="501"/>
        <end position="508"/>
    </location>
    <ligand>
        <name>ATP</name>
        <dbReference type="ChEBI" id="CHEBI:30616"/>
    </ligand>
</feature>
<feature type="compositionally biased region" description="Basic and acidic residues" evidence="12">
    <location>
        <begin position="733"/>
        <end position="754"/>
    </location>
</feature>
<proteinExistence type="inferred from homology"/>
<dbReference type="InterPro" id="IPR020568">
    <property type="entry name" value="Ribosomal_Su5_D2-typ_SF"/>
</dbReference>
<dbReference type="Pfam" id="PF05362">
    <property type="entry name" value="Lon_C"/>
    <property type="match status" value="1"/>
</dbReference>
<evidence type="ECO:0000256" key="5">
    <source>
        <dbReference type="ARBA" id="ARBA00022825"/>
    </source>
</evidence>
<organism evidence="15 16">
    <name type="scientific">Candida theae</name>
    <dbReference type="NCBI Taxonomy" id="1198502"/>
    <lineage>
        <taxon>Eukaryota</taxon>
        <taxon>Fungi</taxon>
        <taxon>Dikarya</taxon>
        <taxon>Ascomycota</taxon>
        <taxon>Saccharomycotina</taxon>
        <taxon>Pichiomycetes</taxon>
        <taxon>Debaryomycetaceae</taxon>
        <taxon>Candida/Lodderomyces clade</taxon>
        <taxon>Candida</taxon>
    </lineage>
</organism>
<feature type="compositionally biased region" description="Basic and acidic residues" evidence="12">
    <location>
        <begin position="20"/>
        <end position="36"/>
    </location>
</feature>
<feature type="region of interest" description="Disordered" evidence="12">
    <location>
        <begin position="1"/>
        <end position="124"/>
    </location>
</feature>
<sequence>MAFPNPFSHPELFDTALLLDKSDKPDSNSKDRKSPNKSDQGPGTLEKKDQERKDDKKDDKLDKDDESIKNDEKDIEEKSVDIKESINPNSPVSSVGGGISNLSNSNNNDGNNGDDGSKGDKPLVNTKTGLYTPFLAIPMKDRPCLPGRYCTITVTDPEVIKCLQEVVETKEPYFVLFHVRDPNDPDAHIDIIKDKEFVHEIGTLCQIAKVTPLDSTHVHILAYPHRRVKLVDLSTPKVKSENIEQQHDNFPTAYLKKYGISYAAVQPVEDVPFEKNDVEIQALVESIKSLCAGFSPNPLAAESGRKVLNNPSMLADYVGGSVCGDAKQIQEIMDSLDVQKRLEKTLELLKVEVDADEIKRKAHINMRERTEKQYAQMLIKEYTKELLKAAGIGENSKAAKFDERIKHLKMPEEALEAYKTERARLGTQSDMESNVIERYLDWLTSIPFGIYSKDSFNVKKARKILDRDHYGLKDVKDRILEFISVGKVSGNVNGKILCLAGPPGTGKTSIAKSIAESLNRKYTRIAVGGVQDVHDVKGHRRTYVASIPGRIISALVQAKTSNPLMLIDEIDKLDTTSHGGAARAFLEILDPEQNNSFVDNFIEVKVDLSKVLFVCTANYLGNIPAPLRDRMEIIEVNGYTKHEKIEIATRHLIPDACKKVGLEESHVEIPRATISRLIDKYCRESGLRHVKSLINRIFSKASMKIVEQVEEQQPEEEEEEEKPEEIVVSATETDTKNDAEVSNEKAKDISESKSETPVASTDGKEVNEANKAEEAGDETGGAKKSFSKEEEAEVTVAKLDLPEGIKIEVTPENLKDFIGPEIYNKDRIYEELKPGVATGLAYNTSGDGDALYIESILTDSIASDVGNGGLHVTGSLKDVMKESASIAYSFAKQFMVNKYPENKFFEAANIHVHCPGGAIPKDGPSAGIAFTSSLISLALNRSLPNDTAMTGEITLTGRVLAIGGLREKTLGAKRAGYTKIIFPKDCEYQLEEIPDEVKEGVTYIPVEWYGEVFEHLFNLSKDEGNAVWKDEFAKREQKKKEKKQ</sequence>
<dbReference type="SMART" id="SM00464">
    <property type="entry name" value="LON"/>
    <property type="match status" value="1"/>
</dbReference>
<dbReference type="SUPFAM" id="SSF54211">
    <property type="entry name" value="Ribosomal protein S5 domain 2-like"/>
    <property type="match status" value="1"/>
</dbReference>
<dbReference type="NCBIfam" id="TIGR00763">
    <property type="entry name" value="lon"/>
    <property type="match status" value="1"/>
</dbReference>
<dbReference type="GO" id="GO:0051131">
    <property type="term" value="P:chaperone-mediated protein complex assembly"/>
    <property type="evidence" value="ECO:0007669"/>
    <property type="project" value="UniProtKB-UniRule"/>
</dbReference>
<feature type="compositionally biased region" description="Basic and acidic residues" evidence="12">
    <location>
        <begin position="45"/>
        <end position="84"/>
    </location>
</feature>
<dbReference type="GO" id="GO:0070407">
    <property type="term" value="P:oxidation-dependent protein catabolic process"/>
    <property type="evidence" value="ECO:0007669"/>
    <property type="project" value="UniProtKB-UniRule"/>
</dbReference>
<evidence type="ECO:0000256" key="1">
    <source>
        <dbReference type="ARBA" id="ARBA00004305"/>
    </source>
</evidence>
<feature type="region of interest" description="Disordered" evidence="12">
    <location>
        <begin position="708"/>
        <end position="789"/>
    </location>
</feature>
<dbReference type="FunFam" id="3.40.50.300:FF:003183">
    <property type="entry name" value="Lon protease homolog, mitochondrial"/>
    <property type="match status" value="1"/>
</dbReference>
<keyword evidence="4 10" id="KW-0378">Hydrolase</keyword>
<dbReference type="PROSITE" id="PS51786">
    <property type="entry name" value="LON_PROTEOLYTIC"/>
    <property type="match status" value="1"/>
</dbReference>
<keyword evidence="3 10" id="KW-0547">Nucleotide-binding</keyword>
<dbReference type="HAMAP" id="MF_03120">
    <property type="entry name" value="lonm_euk"/>
    <property type="match status" value="1"/>
</dbReference>